<feature type="region of interest" description="Disordered" evidence="1">
    <location>
        <begin position="1"/>
        <end position="31"/>
    </location>
</feature>
<feature type="compositionally biased region" description="Polar residues" evidence="1">
    <location>
        <begin position="123"/>
        <end position="136"/>
    </location>
</feature>
<keyword evidence="3" id="KW-1185">Reference proteome</keyword>
<dbReference type="EMBL" id="KV019113">
    <property type="protein sequence ID" value="KZV16284.1"/>
    <property type="molecule type" value="Genomic_DNA"/>
</dbReference>
<feature type="compositionally biased region" description="Polar residues" evidence="1">
    <location>
        <begin position="167"/>
        <end position="176"/>
    </location>
</feature>
<evidence type="ECO:0000313" key="2">
    <source>
        <dbReference type="EMBL" id="KZV16284.1"/>
    </source>
</evidence>
<sequence>MVAEESNSKWADSYSDESTSSSSSSDREEEKVHCLMADDNDEVFDFSNIEFTCEDLVSALNEMVHEYKKLSIFEDVKDENKCLKDKSDEASCSQLDESDSLKTELTHEDQKPFNDKTGLRFSSGKSSSGDTCTQSDLGMLNLRTPSPARSETPSSDCTRSPDEISTIGFSTSNWPEQISGDDRRRAAAAVLGEEGRGGYVLGLGLQLM</sequence>
<feature type="compositionally biased region" description="Polar residues" evidence="1">
    <location>
        <begin position="143"/>
        <end position="158"/>
    </location>
</feature>
<reference evidence="2 3" key="1">
    <citation type="journal article" date="2015" name="Proc. Natl. Acad. Sci. U.S.A.">
        <title>The resurrection genome of Boea hygrometrica: A blueprint for survival of dehydration.</title>
        <authorList>
            <person name="Xiao L."/>
            <person name="Yang G."/>
            <person name="Zhang L."/>
            <person name="Yang X."/>
            <person name="Zhao S."/>
            <person name="Ji Z."/>
            <person name="Zhou Q."/>
            <person name="Hu M."/>
            <person name="Wang Y."/>
            <person name="Chen M."/>
            <person name="Xu Y."/>
            <person name="Jin H."/>
            <person name="Xiao X."/>
            <person name="Hu G."/>
            <person name="Bao F."/>
            <person name="Hu Y."/>
            <person name="Wan P."/>
            <person name="Li L."/>
            <person name="Deng X."/>
            <person name="Kuang T."/>
            <person name="Xiang C."/>
            <person name="Zhu J.K."/>
            <person name="Oliver M.J."/>
            <person name="He Y."/>
        </authorList>
    </citation>
    <scope>NUCLEOTIDE SEQUENCE [LARGE SCALE GENOMIC DNA]</scope>
    <source>
        <strain evidence="3">cv. XS01</strain>
    </source>
</reference>
<feature type="compositionally biased region" description="Low complexity" evidence="1">
    <location>
        <begin position="12"/>
        <end position="24"/>
    </location>
</feature>
<proteinExistence type="predicted"/>
<organism evidence="2 3">
    <name type="scientific">Dorcoceras hygrometricum</name>
    <dbReference type="NCBI Taxonomy" id="472368"/>
    <lineage>
        <taxon>Eukaryota</taxon>
        <taxon>Viridiplantae</taxon>
        <taxon>Streptophyta</taxon>
        <taxon>Embryophyta</taxon>
        <taxon>Tracheophyta</taxon>
        <taxon>Spermatophyta</taxon>
        <taxon>Magnoliopsida</taxon>
        <taxon>eudicotyledons</taxon>
        <taxon>Gunneridae</taxon>
        <taxon>Pentapetalae</taxon>
        <taxon>asterids</taxon>
        <taxon>lamiids</taxon>
        <taxon>Lamiales</taxon>
        <taxon>Gesneriaceae</taxon>
        <taxon>Didymocarpoideae</taxon>
        <taxon>Trichosporeae</taxon>
        <taxon>Loxocarpinae</taxon>
        <taxon>Dorcoceras</taxon>
    </lineage>
</organism>
<feature type="compositionally biased region" description="Basic and acidic residues" evidence="1">
    <location>
        <begin position="99"/>
        <end position="118"/>
    </location>
</feature>
<gene>
    <name evidence="2" type="ORF">F511_38348</name>
</gene>
<evidence type="ECO:0000256" key="1">
    <source>
        <dbReference type="SAM" id="MobiDB-lite"/>
    </source>
</evidence>
<evidence type="ECO:0000313" key="3">
    <source>
        <dbReference type="Proteomes" id="UP000250235"/>
    </source>
</evidence>
<feature type="region of interest" description="Disordered" evidence="1">
    <location>
        <begin position="87"/>
        <end position="180"/>
    </location>
</feature>
<accession>A0A2Z7A413</accession>
<dbReference type="Proteomes" id="UP000250235">
    <property type="component" value="Unassembled WGS sequence"/>
</dbReference>
<dbReference type="AlphaFoldDB" id="A0A2Z7A413"/>
<protein>
    <submittedName>
        <fullName evidence="2">Uncharacterized protein</fullName>
    </submittedName>
</protein>
<name>A0A2Z7A413_9LAMI</name>